<feature type="domain" description="PilZ" evidence="1">
    <location>
        <begin position="4"/>
        <end position="89"/>
    </location>
</feature>
<gene>
    <name evidence="2" type="ORF">ABEG18_13535</name>
</gene>
<accession>A0AAU7J9D6</accession>
<name>A0AAU7J9D6_9HYPH</name>
<dbReference type="AlphaFoldDB" id="A0AAU7J9D6"/>
<dbReference type="InterPro" id="IPR009875">
    <property type="entry name" value="PilZ_domain"/>
</dbReference>
<proteinExistence type="predicted"/>
<evidence type="ECO:0000313" key="2">
    <source>
        <dbReference type="EMBL" id="XBO36770.1"/>
    </source>
</evidence>
<dbReference type="SUPFAM" id="SSF141371">
    <property type="entry name" value="PilZ domain-like"/>
    <property type="match status" value="1"/>
</dbReference>
<organism evidence="2">
    <name type="scientific">Alsobacter sp. KACC 23698</name>
    <dbReference type="NCBI Taxonomy" id="3149229"/>
    <lineage>
        <taxon>Bacteria</taxon>
        <taxon>Pseudomonadati</taxon>
        <taxon>Pseudomonadota</taxon>
        <taxon>Alphaproteobacteria</taxon>
        <taxon>Hyphomicrobiales</taxon>
        <taxon>Alsobacteraceae</taxon>
        <taxon>Alsobacter</taxon>
    </lineage>
</organism>
<evidence type="ECO:0000259" key="1">
    <source>
        <dbReference type="Pfam" id="PF07238"/>
    </source>
</evidence>
<dbReference type="Gene3D" id="2.40.10.220">
    <property type="entry name" value="predicted glycosyltransferase like domains"/>
    <property type="match status" value="1"/>
</dbReference>
<dbReference type="EMBL" id="CP157484">
    <property type="protein sequence ID" value="XBO36770.1"/>
    <property type="molecule type" value="Genomic_DNA"/>
</dbReference>
<protein>
    <submittedName>
        <fullName evidence="2">PilZ domain-containing protein</fullName>
    </submittedName>
</protein>
<sequence length="106" mass="11783">MNAQRRKSTRRRALLAAKLVFGSGETLDCLVNDLSDDGAKLQFRMQPQQLPPVFKLRIGDEPRARECRLRWATPTHIGVEFGTQVALLNSAALRTRIAAVRAAQAV</sequence>
<dbReference type="GO" id="GO:0035438">
    <property type="term" value="F:cyclic-di-GMP binding"/>
    <property type="evidence" value="ECO:0007669"/>
    <property type="project" value="InterPro"/>
</dbReference>
<reference evidence="2" key="1">
    <citation type="submission" date="2024-05" db="EMBL/GenBank/DDBJ databases">
        <authorList>
            <person name="Kim S."/>
            <person name="Heo J."/>
            <person name="Choi H."/>
            <person name="Choi Y."/>
            <person name="Kwon S.-W."/>
            <person name="Kim Y."/>
        </authorList>
    </citation>
    <scope>NUCLEOTIDE SEQUENCE</scope>
    <source>
        <strain evidence="2">KACC 23698</strain>
    </source>
</reference>
<dbReference type="Pfam" id="PF07238">
    <property type="entry name" value="PilZ"/>
    <property type="match status" value="1"/>
</dbReference>